<evidence type="ECO:0000256" key="1">
    <source>
        <dbReference type="SAM" id="MobiDB-lite"/>
    </source>
</evidence>
<dbReference type="GO" id="GO:0005096">
    <property type="term" value="F:GTPase activator activity"/>
    <property type="evidence" value="ECO:0007669"/>
    <property type="project" value="TreeGrafter"/>
</dbReference>
<feature type="compositionally biased region" description="Low complexity" evidence="1">
    <location>
        <begin position="303"/>
        <end position="378"/>
    </location>
</feature>
<dbReference type="Gene3D" id="1.10.472.80">
    <property type="entry name" value="Ypt/Rab-GAP domain of gyp1p, domain 3"/>
    <property type="match status" value="1"/>
</dbReference>
<dbReference type="EMBL" id="GL883008">
    <property type="protein sequence ID" value="EGG23369.1"/>
    <property type="molecule type" value="Genomic_DNA"/>
</dbReference>
<dbReference type="AlphaFoldDB" id="F4PLE7"/>
<organism evidence="3 4">
    <name type="scientific">Cavenderia fasciculata</name>
    <name type="common">Slime mold</name>
    <name type="synonym">Dictyostelium fasciculatum</name>
    <dbReference type="NCBI Taxonomy" id="261658"/>
    <lineage>
        <taxon>Eukaryota</taxon>
        <taxon>Amoebozoa</taxon>
        <taxon>Evosea</taxon>
        <taxon>Eumycetozoa</taxon>
        <taxon>Dictyostelia</taxon>
        <taxon>Acytosteliales</taxon>
        <taxon>Cavenderiaceae</taxon>
        <taxon>Cavenderia</taxon>
    </lineage>
</organism>
<feature type="region of interest" description="Disordered" evidence="1">
    <location>
        <begin position="97"/>
        <end position="116"/>
    </location>
</feature>
<protein>
    <submittedName>
        <fullName evidence="3">RabGAP/TBC domain-containing protein</fullName>
    </submittedName>
</protein>
<feature type="region of interest" description="Disordered" evidence="1">
    <location>
        <begin position="617"/>
        <end position="642"/>
    </location>
</feature>
<feature type="compositionally biased region" description="Polar residues" evidence="1">
    <location>
        <begin position="246"/>
        <end position="255"/>
    </location>
</feature>
<dbReference type="InterPro" id="IPR035969">
    <property type="entry name" value="Rab-GAP_TBC_sf"/>
</dbReference>
<feature type="region of interest" description="Disordered" evidence="1">
    <location>
        <begin position="218"/>
        <end position="273"/>
    </location>
</feature>
<feature type="compositionally biased region" description="Low complexity" evidence="1">
    <location>
        <begin position="73"/>
        <end position="85"/>
    </location>
</feature>
<feature type="compositionally biased region" description="Polar residues" evidence="1">
    <location>
        <begin position="548"/>
        <end position="561"/>
    </location>
</feature>
<feature type="compositionally biased region" description="Low complexity" evidence="1">
    <location>
        <begin position="233"/>
        <end position="244"/>
    </location>
</feature>
<feature type="region of interest" description="Disordered" evidence="1">
    <location>
        <begin position="38"/>
        <end position="88"/>
    </location>
</feature>
<accession>F4PLE7</accession>
<dbReference type="Proteomes" id="UP000007797">
    <property type="component" value="Unassembled WGS sequence"/>
</dbReference>
<feature type="compositionally biased region" description="Low complexity" evidence="1">
    <location>
        <begin position="624"/>
        <end position="640"/>
    </location>
</feature>
<feature type="region of interest" description="Disordered" evidence="1">
    <location>
        <begin position="303"/>
        <end position="403"/>
    </location>
</feature>
<reference evidence="4" key="1">
    <citation type="journal article" date="2011" name="Genome Res.">
        <title>Phylogeny-wide analysis of social amoeba genomes highlights ancient origins for complex intercellular communication.</title>
        <authorList>
            <person name="Heidel A.J."/>
            <person name="Lawal H.M."/>
            <person name="Felder M."/>
            <person name="Schilde C."/>
            <person name="Helps N.R."/>
            <person name="Tunggal B."/>
            <person name="Rivero F."/>
            <person name="John U."/>
            <person name="Schleicher M."/>
            <person name="Eichinger L."/>
            <person name="Platzer M."/>
            <person name="Noegel A.A."/>
            <person name="Schaap P."/>
            <person name="Gloeckner G."/>
        </authorList>
    </citation>
    <scope>NUCLEOTIDE SEQUENCE [LARGE SCALE GENOMIC DNA]</scope>
    <source>
        <strain evidence="4">SH3</strain>
    </source>
</reference>
<feature type="region of interest" description="Disordered" evidence="1">
    <location>
        <begin position="526"/>
        <end position="561"/>
    </location>
</feature>
<dbReference type="SMART" id="SM00164">
    <property type="entry name" value="TBC"/>
    <property type="match status" value="1"/>
</dbReference>
<sequence>MDSTNLINNNNQPQQQHIKSSLYDTELWSSLDEDDDLYNNNNKNKDYNNNHNNGDDYNGGSSNSSSDDDDNDNNNTKSNVGSNHQQQHRHHLNNYSPNIYYKDFTDDDQKGGISSNPLNIQITSNITINTVPSQQQQQQPSHNQLSRSLPSLLHNDLCQSSSETTPYYVSPLQQTKVDIQPSPSSFAATAAEQLEKPLPPPPVPPRTDRTHKRYLSTSAMNSTSTSHHHHQHGSPSSPYSGLYSTFIPNHSSSTDLHGHASTSGSSSPKDGSKTLLKNKLLKVITSVKNIPIPQQVDSIINNLKNSNSNNNSPSSSNPSSPSTSFSSLPFLNHLRQQQPSQPQQQQQESNNSNEVPLSSSLPTTTASSTFSSSPLEPSYFHNNNSNYDAEIDNNQNYNNDCNNVNNNNNIDNIDNNNNNIVNPIVNHHEETIEGLTFEVVEKDTVNSTPSKPLPSTPPPLPQQQQRISSPSLLHISYRSSVLNQLSQQQSRTERSKFSLPLVDISPYPKLSADELSSISSPSYPSLDFENNHHGGDSGGSNEDFISYPSIQSNGNNRVPTTTTTYKDITLQKYKSLPPTPFNQQPLHQQQQLQQQQQQSKGNKGKFNNILQLLSISIPSPRGDSQNNSNNNSSQQYQQQQEKYRDLTQYLNENGDRIKISQHIQWHLDQPNVNVDIVKLLGTHYGFPDHCRATSWMLMAGYLPARSDIRASVLLNKRLQYRDLVKKYFGDQFKNFHVDENDFERGTNKLLNNVADLWSQTALGQNEKSKFKDLLQQIHIDVIRTRPDGFYELFELKEIEQMSERILAIWSSENTDLSYFQGLNDLLCPFLIVFLGHAISQMESSPSKITYPNLYPEEEDIASLTKSIGDGVAVKEMIQNQKFDILSKVEADIYWCLSSLLNSVKPYATNTGCGLPAEGMMKKLSKLVQESNEELYNHFMKQQIDFSHFSFRWMVCFLVRDVSFETGVKLWDRYMCDKNNEGFSLLHISLCAALLSDWSSDLLNMEFMELVQTLQKSDLVDIDSLDSIIRNASYIRDTYRHIISL</sequence>
<dbReference type="PANTHER" id="PTHR22957">
    <property type="entry name" value="TBC1 DOMAIN FAMILY MEMBER GTPASE-ACTIVATING PROTEIN"/>
    <property type="match status" value="1"/>
</dbReference>
<evidence type="ECO:0000313" key="4">
    <source>
        <dbReference type="Proteomes" id="UP000007797"/>
    </source>
</evidence>
<dbReference type="OMA" id="QHIQWHL"/>
<evidence type="ECO:0000313" key="3">
    <source>
        <dbReference type="EMBL" id="EGG23369.1"/>
    </source>
</evidence>
<gene>
    <name evidence="3" type="ORF">DFA_05501</name>
</gene>
<feature type="compositionally biased region" description="Pro residues" evidence="1">
    <location>
        <begin position="451"/>
        <end position="461"/>
    </location>
</feature>
<proteinExistence type="predicted"/>
<name>F4PLE7_CACFS</name>
<feature type="region of interest" description="Disordered" evidence="1">
    <location>
        <begin position="444"/>
        <end position="468"/>
    </location>
</feature>
<dbReference type="Pfam" id="PF00566">
    <property type="entry name" value="RabGAP-TBC"/>
    <property type="match status" value="1"/>
</dbReference>
<dbReference type="GeneID" id="14875331"/>
<dbReference type="SUPFAM" id="SSF47923">
    <property type="entry name" value="Ypt/Rab-GAP domain of gyp1p"/>
    <property type="match status" value="2"/>
</dbReference>
<evidence type="ECO:0000259" key="2">
    <source>
        <dbReference type="PROSITE" id="PS50086"/>
    </source>
</evidence>
<feature type="region of interest" description="Disordered" evidence="1">
    <location>
        <begin position="574"/>
        <end position="602"/>
    </location>
</feature>
<dbReference type="RefSeq" id="XP_004361220.1">
    <property type="nucleotide sequence ID" value="XM_004361163.1"/>
</dbReference>
<feature type="compositionally biased region" description="Low complexity" evidence="1">
    <location>
        <begin position="392"/>
        <end position="403"/>
    </location>
</feature>
<dbReference type="PROSITE" id="PS50086">
    <property type="entry name" value="TBC_RABGAP"/>
    <property type="match status" value="1"/>
</dbReference>
<feature type="domain" description="Rab-GAP TBC" evidence="2">
    <location>
        <begin position="685"/>
        <end position="977"/>
    </location>
</feature>
<dbReference type="OrthoDB" id="26371at2759"/>
<dbReference type="InterPro" id="IPR000195">
    <property type="entry name" value="Rab-GAP-TBC_dom"/>
</dbReference>
<dbReference type="PANTHER" id="PTHR22957:SF457">
    <property type="entry name" value="RABGAP_TBC DOMAIN-CONTAINING PROTEIN"/>
    <property type="match status" value="1"/>
</dbReference>
<keyword evidence="4" id="KW-1185">Reference proteome</keyword>
<feature type="compositionally biased region" description="Low complexity" evidence="1">
    <location>
        <begin position="583"/>
        <end position="598"/>
    </location>
</feature>
<dbReference type="Gene3D" id="1.10.8.270">
    <property type="entry name" value="putative rabgap domain of human tbc1 domain family member 14 like domains"/>
    <property type="match status" value="1"/>
</dbReference>
<dbReference type="KEGG" id="dfa:DFA_05501"/>
<feature type="compositionally biased region" description="Low complexity" evidence="1">
    <location>
        <begin position="49"/>
        <end position="65"/>
    </location>
</feature>